<name>A0A6G6ABH3_9VIRU</name>
<evidence type="ECO:0000313" key="1">
    <source>
        <dbReference type="EMBL" id="QID06195.1"/>
    </source>
</evidence>
<sequence>MTYVSKNRPTHGRPYCVQKNNDDCHCKSNNLFNFPNFPNFNNNNNNVFPNFVNNSSFNWPNNNNFCNFSPFQQQESRPVVYHRQPEKPNHHNHCHKVKPAQKKCHC</sequence>
<dbReference type="EMBL" id="MN175499">
    <property type="protein sequence ID" value="QID06195.1"/>
    <property type="molecule type" value="Genomic_DNA"/>
</dbReference>
<organism evidence="1">
    <name type="scientific">Borely moumouvirus</name>
    <dbReference type="NCBI Taxonomy" id="2712067"/>
    <lineage>
        <taxon>Viruses</taxon>
        <taxon>Varidnaviria</taxon>
        <taxon>Bamfordvirae</taxon>
        <taxon>Nucleocytoviricota</taxon>
        <taxon>Megaviricetes</taxon>
        <taxon>Imitervirales</taxon>
        <taxon>Mimiviridae</taxon>
        <taxon>Megamimivirinae</taxon>
        <taxon>Moumouvirus</taxon>
    </lineage>
</organism>
<reference evidence="1" key="1">
    <citation type="submission" date="2019-07" db="EMBL/GenBank/DDBJ databases">
        <title>The discovery of a new lineage B mimivirus raises questions about particles surface fibrils.</title>
        <authorList>
            <person name="Silva L.K.S."/>
            <person name="Rodrigues R.A.L."/>
            <person name="Andrade A.C.S.P."/>
            <person name="Hikida H."/>
            <person name="Andreani J."/>
            <person name="Levasseur A."/>
            <person name="La Scola B."/>
            <person name="Abrahao J.S."/>
        </authorList>
    </citation>
    <scope>NUCLEOTIDE SEQUENCE</scope>
    <source>
        <strain evidence="1">B60</strain>
    </source>
</reference>
<protein>
    <submittedName>
        <fullName evidence="1">Uncharacterized protein</fullName>
    </submittedName>
</protein>
<accession>A0A6G6ABH3</accession>
<proteinExistence type="predicted"/>